<dbReference type="InterPro" id="IPR024361">
    <property type="entry name" value="BACON"/>
</dbReference>
<dbReference type="Gene3D" id="2.60.40.10">
    <property type="entry name" value="Immunoglobulins"/>
    <property type="match status" value="1"/>
</dbReference>
<evidence type="ECO:0000259" key="9">
    <source>
        <dbReference type="Pfam" id="PF00150"/>
    </source>
</evidence>
<name>A0A2W7NAY9_9BACT</name>
<dbReference type="Gene3D" id="3.20.20.80">
    <property type="entry name" value="Glycosidases"/>
    <property type="match status" value="1"/>
</dbReference>
<dbReference type="PANTHER" id="PTHR31297:SF41">
    <property type="entry name" value="ENDOGLUCANASE, PUTATIVE (AFU_ORTHOLOGUE AFUA_5G01830)-RELATED"/>
    <property type="match status" value="1"/>
</dbReference>
<dbReference type="InterPro" id="IPR050386">
    <property type="entry name" value="Glycosyl_hydrolase_5"/>
</dbReference>
<evidence type="ECO:0000256" key="8">
    <source>
        <dbReference type="SAM" id="SignalP"/>
    </source>
</evidence>
<dbReference type="GO" id="GO:0009986">
    <property type="term" value="C:cell surface"/>
    <property type="evidence" value="ECO:0007669"/>
    <property type="project" value="TreeGrafter"/>
</dbReference>
<evidence type="ECO:0000313" key="11">
    <source>
        <dbReference type="EMBL" id="PZX16813.1"/>
    </source>
</evidence>
<keyword evidence="6" id="KW-0624">Polysaccharide degradation</keyword>
<feature type="domain" description="Glycoside hydrolase family 5" evidence="9">
    <location>
        <begin position="148"/>
        <end position="452"/>
    </location>
</feature>
<protein>
    <submittedName>
        <fullName evidence="11">Aryl-phospho-beta-D-glucosidase BglC (GH1 family)</fullName>
    </submittedName>
</protein>
<dbReference type="InterPro" id="IPR017853">
    <property type="entry name" value="GH"/>
</dbReference>
<feature type="signal peptide" evidence="8">
    <location>
        <begin position="1"/>
        <end position="28"/>
    </location>
</feature>
<sequence length="502" mass="55345">MMNKLRKPIHISMTIISLIILTLFSACSDKETTVVPEVQLSHNTFTFDAPGGSETLTITSNIPLELTSSNALWCTVIKGKPSGNSTLYTINTSANATYNARECKIIITGSDYSGEVLITQQGKLKPEPPVIDYHFGMGWNLGNQLDAHSNGVANETIWGNQATTQEAFNKIKAVGIESVRIPVTWLGKVGPAPSYTIDATWLNRVAEVVGYAENAGLKAIINIHHDGAESKFWLNITDAATNAMVNTKIKAQLQAMWTQIANKFMDKGNFLVFEAMNEIHDGKWGWGANLTDGGKQYEVLNEWNQVFVDAVRATGGNNADRYLGVPGYVTSPKLTIDHLVLPNDITPNRLMVSVHYYDPHKYALEDLYSEWGHTAAADKKDSYGDEAEVIAMFEKLKTKYIDQGIPVYIGEMGSVHRSTARAEAFRKYYLEYVCKAAKTYGLAPFYWDNGSAGTGKECLGLINHATGEYINNGKEMIDVMVKAMTNQDASYTLDAVYNSAPQ</sequence>
<reference evidence="11 12" key="1">
    <citation type="submission" date="2018-06" db="EMBL/GenBank/DDBJ databases">
        <title>Genomic Encyclopedia of Archaeal and Bacterial Type Strains, Phase II (KMG-II): from individual species to whole genera.</title>
        <authorList>
            <person name="Goeker M."/>
        </authorList>
    </citation>
    <scope>NUCLEOTIDE SEQUENCE [LARGE SCALE GENOMIC DNA]</scope>
    <source>
        <strain evidence="11 12">DSM 6779</strain>
    </source>
</reference>
<dbReference type="CDD" id="cd14948">
    <property type="entry name" value="BACON"/>
    <property type="match status" value="1"/>
</dbReference>
<dbReference type="EMBL" id="QKZK01000011">
    <property type="protein sequence ID" value="PZX16813.1"/>
    <property type="molecule type" value="Genomic_DNA"/>
</dbReference>
<keyword evidence="2 7" id="KW-0378">Hydrolase</keyword>
<feature type="chain" id="PRO_5015968163" evidence="8">
    <location>
        <begin position="29"/>
        <end position="502"/>
    </location>
</feature>
<dbReference type="PANTHER" id="PTHR31297">
    <property type="entry name" value="GLUCAN ENDO-1,6-BETA-GLUCOSIDASE B"/>
    <property type="match status" value="1"/>
</dbReference>
<keyword evidence="12" id="KW-1185">Reference proteome</keyword>
<evidence type="ECO:0000313" key="12">
    <source>
        <dbReference type="Proteomes" id="UP000249239"/>
    </source>
</evidence>
<evidence type="ECO:0000256" key="7">
    <source>
        <dbReference type="RuleBase" id="RU361153"/>
    </source>
</evidence>
<dbReference type="SUPFAM" id="SSF51445">
    <property type="entry name" value="(Trans)glycosidases"/>
    <property type="match status" value="1"/>
</dbReference>
<comment type="similarity">
    <text evidence="1 7">Belongs to the glycosyl hydrolase 5 (cellulase A) family.</text>
</comment>
<keyword evidence="4" id="KW-0119">Carbohydrate metabolism</keyword>
<dbReference type="InterPro" id="IPR013783">
    <property type="entry name" value="Ig-like_fold"/>
</dbReference>
<dbReference type="GO" id="GO:0030245">
    <property type="term" value="P:cellulose catabolic process"/>
    <property type="evidence" value="ECO:0007669"/>
    <property type="project" value="UniProtKB-KW"/>
</dbReference>
<keyword evidence="3" id="KW-0136">Cellulose degradation</keyword>
<dbReference type="Pfam" id="PF13004">
    <property type="entry name" value="BACON"/>
    <property type="match status" value="1"/>
</dbReference>
<evidence type="ECO:0000256" key="5">
    <source>
        <dbReference type="ARBA" id="ARBA00023295"/>
    </source>
</evidence>
<dbReference type="InterPro" id="IPR001547">
    <property type="entry name" value="Glyco_hydro_5"/>
</dbReference>
<dbReference type="GO" id="GO:0008422">
    <property type="term" value="F:beta-glucosidase activity"/>
    <property type="evidence" value="ECO:0007669"/>
    <property type="project" value="TreeGrafter"/>
</dbReference>
<evidence type="ECO:0000256" key="6">
    <source>
        <dbReference type="ARBA" id="ARBA00023326"/>
    </source>
</evidence>
<evidence type="ECO:0000256" key="2">
    <source>
        <dbReference type="ARBA" id="ARBA00022801"/>
    </source>
</evidence>
<evidence type="ECO:0000256" key="3">
    <source>
        <dbReference type="ARBA" id="ARBA00023001"/>
    </source>
</evidence>
<feature type="domain" description="BACON" evidence="10">
    <location>
        <begin position="68"/>
        <end position="120"/>
    </location>
</feature>
<gene>
    <name evidence="11" type="ORF">LX69_01627</name>
</gene>
<accession>A0A2W7NAY9</accession>
<evidence type="ECO:0000256" key="1">
    <source>
        <dbReference type="ARBA" id="ARBA00005641"/>
    </source>
</evidence>
<dbReference type="Pfam" id="PF00150">
    <property type="entry name" value="Cellulase"/>
    <property type="match status" value="1"/>
</dbReference>
<dbReference type="GO" id="GO:0005576">
    <property type="term" value="C:extracellular region"/>
    <property type="evidence" value="ECO:0007669"/>
    <property type="project" value="TreeGrafter"/>
</dbReference>
<evidence type="ECO:0000259" key="10">
    <source>
        <dbReference type="Pfam" id="PF13004"/>
    </source>
</evidence>
<dbReference type="PROSITE" id="PS51257">
    <property type="entry name" value="PROKAR_LIPOPROTEIN"/>
    <property type="match status" value="1"/>
</dbReference>
<comment type="caution">
    <text evidence="11">The sequence shown here is derived from an EMBL/GenBank/DDBJ whole genome shotgun (WGS) entry which is preliminary data.</text>
</comment>
<dbReference type="Proteomes" id="UP000249239">
    <property type="component" value="Unassembled WGS sequence"/>
</dbReference>
<keyword evidence="8" id="KW-0732">Signal</keyword>
<proteinExistence type="inferred from homology"/>
<keyword evidence="5 7" id="KW-0326">Glycosidase</keyword>
<evidence type="ECO:0000256" key="4">
    <source>
        <dbReference type="ARBA" id="ARBA00023277"/>
    </source>
</evidence>
<organism evidence="11 12">
    <name type="scientific">Breznakibacter xylanolyticus</name>
    <dbReference type="NCBI Taxonomy" id="990"/>
    <lineage>
        <taxon>Bacteria</taxon>
        <taxon>Pseudomonadati</taxon>
        <taxon>Bacteroidota</taxon>
        <taxon>Bacteroidia</taxon>
        <taxon>Marinilabiliales</taxon>
        <taxon>Marinilabiliaceae</taxon>
        <taxon>Breznakibacter</taxon>
    </lineage>
</organism>
<dbReference type="AlphaFoldDB" id="A0A2W7NAY9"/>